<organism evidence="7 8">
    <name type="scientific">Flavobacterium soyangense</name>
    <dbReference type="NCBI Taxonomy" id="2023265"/>
    <lineage>
        <taxon>Bacteria</taxon>
        <taxon>Pseudomonadati</taxon>
        <taxon>Bacteroidota</taxon>
        <taxon>Flavobacteriia</taxon>
        <taxon>Flavobacteriales</taxon>
        <taxon>Flavobacteriaceae</taxon>
        <taxon>Flavobacterium</taxon>
    </lineage>
</organism>
<keyword evidence="4 5" id="KW-0560">Oxidoreductase</keyword>
<protein>
    <submittedName>
        <fullName evidence="7">Phytoene desaturase</fullName>
    </submittedName>
</protein>
<dbReference type="InterPro" id="IPR002937">
    <property type="entry name" value="Amino_oxidase"/>
</dbReference>
<evidence type="ECO:0000256" key="5">
    <source>
        <dbReference type="RuleBase" id="RU362075"/>
    </source>
</evidence>
<dbReference type="GO" id="GO:0016117">
    <property type="term" value="P:carotenoid biosynthetic process"/>
    <property type="evidence" value="ECO:0007669"/>
    <property type="project" value="UniProtKB-KW"/>
</dbReference>
<dbReference type="PANTHER" id="PTHR43734">
    <property type="entry name" value="PHYTOENE DESATURASE"/>
    <property type="match status" value="1"/>
</dbReference>
<keyword evidence="8" id="KW-1185">Reference proteome</keyword>
<comment type="similarity">
    <text evidence="2 5">Belongs to the carotenoid/retinoid oxidoreductase family.</text>
</comment>
<dbReference type="RefSeq" id="WP_194310906.1">
    <property type="nucleotide sequence ID" value="NZ_JADHEC010000004.1"/>
</dbReference>
<dbReference type="PANTHER" id="PTHR43734:SF1">
    <property type="entry name" value="PHYTOENE DESATURASE"/>
    <property type="match status" value="1"/>
</dbReference>
<dbReference type="Proteomes" id="UP000646211">
    <property type="component" value="Unassembled WGS sequence"/>
</dbReference>
<evidence type="ECO:0000313" key="8">
    <source>
        <dbReference type="Proteomes" id="UP000646211"/>
    </source>
</evidence>
<proteinExistence type="inferred from homology"/>
<evidence type="ECO:0000259" key="6">
    <source>
        <dbReference type="Pfam" id="PF01593"/>
    </source>
</evidence>
<evidence type="ECO:0000256" key="4">
    <source>
        <dbReference type="ARBA" id="ARBA00023002"/>
    </source>
</evidence>
<reference evidence="7" key="1">
    <citation type="submission" date="2020-11" db="EMBL/GenBank/DDBJ databases">
        <title>Genome of Flavobacterium soyangense.</title>
        <authorList>
            <person name="Liu Q."/>
            <person name="Xin Y.-H."/>
        </authorList>
    </citation>
    <scope>NUCLEOTIDE SEQUENCE</scope>
    <source>
        <strain evidence="7">CGMCC 1.13493</strain>
    </source>
</reference>
<comment type="caution">
    <text evidence="7">The sequence shown here is derived from an EMBL/GenBank/DDBJ whole genome shotgun (WGS) entry which is preliminary data.</text>
</comment>
<gene>
    <name evidence="7" type="primary">crtI</name>
    <name evidence="7" type="ORF">IR213_03440</name>
</gene>
<keyword evidence="3 5" id="KW-0125">Carotenoid biosynthesis</keyword>
<dbReference type="EMBL" id="JADHEC010000004">
    <property type="protein sequence ID" value="MBF2707646.1"/>
    <property type="molecule type" value="Genomic_DNA"/>
</dbReference>
<evidence type="ECO:0000256" key="1">
    <source>
        <dbReference type="ARBA" id="ARBA00004829"/>
    </source>
</evidence>
<name>A0A930U6D8_9FLAO</name>
<dbReference type="InterPro" id="IPR014105">
    <property type="entry name" value="Carotenoid/retinoid_OxRdtase"/>
</dbReference>
<comment type="pathway">
    <text evidence="1 5">Carotenoid biosynthesis.</text>
</comment>
<dbReference type="SUPFAM" id="SSF51905">
    <property type="entry name" value="FAD/NAD(P)-binding domain"/>
    <property type="match status" value="1"/>
</dbReference>
<dbReference type="Gene3D" id="3.50.50.60">
    <property type="entry name" value="FAD/NAD(P)-binding domain"/>
    <property type="match status" value="2"/>
</dbReference>
<evidence type="ECO:0000313" key="7">
    <source>
        <dbReference type="EMBL" id="MBF2707646.1"/>
    </source>
</evidence>
<dbReference type="Pfam" id="PF01593">
    <property type="entry name" value="Amino_oxidase"/>
    <property type="match status" value="1"/>
</dbReference>
<feature type="domain" description="Amine oxidase" evidence="6">
    <location>
        <begin position="15"/>
        <end position="481"/>
    </location>
</feature>
<dbReference type="GO" id="GO:0016491">
    <property type="term" value="F:oxidoreductase activity"/>
    <property type="evidence" value="ECO:0007669"/>
    <property type="project" value="UniProtKB-KW"/>
</dbReference>
<dbReference type="AlphaFoldDB" id="A0A930U6D8"/>
<dbReference type="InterPro" id="IPR036188">
    <property type="entry name" value="FAD/NAD-bd_sf"/>
</dbReference>
<evidence type="ECO:0000256" key="3">
    <source>
        <dbReference type="ARBA" id="ARBA00022746"/>
    </source>
</evidence>
<sequence>MKKTITIIGSGFSSLAASCYLAKEGFDVTILEKNNTVGGRARQFVKDGFTFDIGPTWYWMPDVFEKFFADFSKHPSDYYHLDKLNPAYEVYFDTLDSIQIADNLPDILSVFEKEEVGSAKHLETFLDNAKHNYDVAIKDLVYRPGISITELITPVTMKKANQFFSTIRTSVRKKIKNNRLQQIMEFPVLFLGAKPSNTPSFYSFMNYADFGLGTWHPKGGMYEVVKAMYILAFELGVKIKTNQNVEKINVENGVVKSVISNGITIESDVVLSGADYHHTETLLDEKYRGYSEKYWNSKVFAPSSLLFYVAFDKKIENVSHHTLFFDTDFDLHAKDIYDNPKWPDKPLFYASFPSKTDSSVAPEDKEAGIFLIPIAPGIKDTTAIREIYFDNIIKRFEKLTNQKVSENIIFKESFCVKDFVNDYNSYKGNAYGLANILTQTAFLRPKIISKKVKNLFFTGQLTVPGPGVPPSIISGKIVSNLIKKQFSNKQ</sequence>
<dbReference type="NCBIfam" id="TIGR02734">
    <property type="entry name" value="crtI_fam"/>
    <property type="match status" value="1"/>
</dbReference>
<evidence type="ECO:0000256" key="2">
    <source>
        <dbReference type="ARBA" id="ARBA00006046"/>
    </source>
</evidence>
<accession>A0A930U6D8</accession>
<dbReference type="PROSITE" id="PS51257">
    <property type="entry name" value="PROKAR_LIPOPROTEIN"/>
    <property type="match status" value="1"/>
</dbReference>